<organism evidence="2 3">
    <name type="scientific">Cytospora mali</name>
    <name type="common">Apple Valsa canker fungus</name>
    <name type="synonym">Valsa mali</name>
    <dbReference type="NCBI Taxonomy" id="578113"/>
    <lineage>
        <taxon>Eukaryota</taxon>
        <taxon>Fungi</taxon>
        <taxon>Dikarya</taxon>
        <taxon>Ascomycota</taxon>
        <taxon>Pezizomycotina</taxon>
        <taxon>Sordariomycetes</taxon>
        <taxon>Sordariomycetidae</taxon>
        <taxon>Diaporthales</taxon>
        <taxon>Cytosporaceae</taxon>
        <taxon>Cytospora</taxon>
    </lineage>
</organism>
<proteinExistence type="predicted"/>
<gene>
    <name evidence="2" type="ORF">VP1G_02847</name>
</gene>
<dbReference type="Proteomes" id="UP000078576">
    <property type="component" value="Unassembled WGS sequence"/>
</dbReference>
<sequence>MSFSAMPMRLRGEFEQDLGAMAAKLTEPLVGFTTNITSGKTRIDFTCTQTSRPWPQMRGIWLSDLSRQLPPTTQLHSLDISLEQLPPRNLAPPNVTYHQWDFFTPPPAELRGTFDVVHMRLVAVVVKDMQPARILANVAQLLKPGGYLQWEEHYTADAKVVHGSGGRVPPADEFPGVDRLKHLMADPLNASDGSLLLGSRDWLTTLDRTMQDGGFEEVRRVVYPDAPVMGMFWNDVYVASVDEFARQMLKVDPDLGKELQGMIERIEKEKRQGAWLSNPKAVFLGKRKG</sequence>
<dbReference type="InterPro" id="IPR029063">
    <property type="entry name" value="SAM-dependent_MTases_sf"/>
</dbReference>
<evidence type="ECO:0000313" key="2">
    <source>
        <dbReference type="EMBL" id="KUI55415.1"/>
    </source>
</evidence>
<evidence type="ECO:0000313" key="3">
    <source>
        <dbReference type="Proteomes" id="UP000078576"/>
    </source>
</evidence>
<dbReference type="AlphaFoldDB" id="A0A194UUN4"/>
<dbReference type="Gene3D" id="3.40.50.150">
    <property type="entry name" value="Vaccinia Virus protein VP39"/>
    <property type="match status" value="1"/>
</dbReference>
<dbReference type="EMBL" id="KN714680">
    <property type="protein sequence ID" value="KUI55415.1"/>
    <property type="molecule type" value="Genomic_DNA"/>
</dbReference>
<reference evidence="3" key="1">
    <citation type="submission" date="2014-12" db="EMBL/GenBank/DDBJ databases">
        <title>Genome Sequence of Valsa Canker Pathogens Uncovers a Specific Adaption of Colonization on Woody Bark.</title>
        <authorList>
            <person name="Yin Z."/>
            <person name="Liu H."/>
            <person name="Gao X."/>
            <person name="Li Z."/>
            <person name="Song N."/>
            <person name="Ke X."/>
            <person name="Dai Q."/>
            <person name="Wu Y."/>
            <person name="Sun Y."/>
            <person name="Xu J.-R."/>
            <person name="Kang Z.K."/>
            <person name="Wang L."/>
            <person name="Huang L."/>
        </authorList>
    </citation>
    <scope>NUCLEOTIDE SEQUENCE [LARGE SCALE GENOMIC DNA]</scope>
    <source>
        <strain evidence="3">SXYL134</strain>
    </source>
</reference>
<protein>
    <recommendedName>
        <fullName evidence="1">Methyltransferase type 12 domain-containing protein</fullName>
    </recommendedName>
</protein>
<dbReference type="SUPFAM" id="SSF53335">
    <property type="entry name" value="S-adenosyl-L-methionine-dependent methyltransferases"/>
    <property type="match status" value="1"/>
</dbReference>
<feature type="domain" description="Methyltransferase type 12" evidence="1">
    <location>
        <begin position="59"/>
        <end position="148"/>
    </location>
</feature>
<dbReference type="OrthoDB" id="417697at2759"/>
<keyword evidence="3" id="KW-1185">Reference proteome</keyword>
<dbReference type="STRING" id="694573.A0A194UUN4"/>
<dbReference type="InterPro" id="IPR013217">
    <property type="entry name" value="Methyltransf_12"/>
</dbReference>
<accession>A0A194UUN4</accession>
<dbReference type="CDD" id="cd02440">
    <property type="entry name" value="AdoMet_MTases"/>
    <property type="match status" value="1"/>
</dbReference>
<name>A0A194UUN4_CYTMA</name>
<dbReference type="Pfam" id="PF08242">
    <property type="entry name" value="Methyltransf_12"/>
    <property type="match status" value="1"/>
</dbReference>
<evidence type="ECO:0000259" key="1">
    <source>
        <dbReference type="Pfam" id="PF08242"/>
    </source>
</evidence>